<feature type="region of interest" description="Disordered" evidence="2">
    <location>
        <begin position="383"/>
        <end position="475"/>
    </location>
</feature>
<reference evidence="3 4" key="1">
    <citation type="submission" date="2016-02" db="EMBL/GenBank/DDBJ databases">
        <title>Genome analysis of coral dinoflagellate symbionts highlights evolutionary adaptations to a symbiotic lifestyle.</title>
        <authorList>
            <person name="Aranda M."/>
            <person name="Li Y."/>
            <person name="Liew Y.J."/>
            <person name="Baumgarten S."/>
            <person name="Simakov O."/>
            <person name="Wilson M."/>
            <person name="Piel J."/>
            <person name="Ashoor H."/>
            <person name="Bougouffa S."/>
            <person name="Bajic V.B."/>
            <person name="Ryu T."/>
            <person name="Ravasi T."/>
            <person name="Bayer T."/>
            <person name="Micklem G."/>
            <person name="Kim H."/>
            <person name="Bhak J."/>
            <person name="Lajeunesse T.C."/>
            <person name="Voolstra C.R."/>
        </authorList>
    </citation>
    <scope>NUCLEOTIDE SEQUENCE [LARGE SCALE GENOMIC DNA]</scope>
    <source>
        <strain evidence="3 4">CCMP2467</strain>
    </source>
</reference>
<name>A0A1Q9C8D8_SYMMI</name>
<dbReference type="OMA" id="CRKHARI"/>
<dbReference type="PANTHER" id="PTHR21549">
    <property type="entry name" value="MUTATED IN BLADDER CANCER 1"/>
    <property type="match status" value="1"/>
</dbReference>
<proteinExistence type="predicted"/>
<gene>
    <name evidence="3" type="ORF">AK812_SmicGene40556</name>
</gene>
<comment type="caution">
    <text evidence="3">The sequence shown here is derived from an EMBL/GenBank/DDBJ whole genome shotgun (WGS) entry which is preliminary data.</text>
</comment>
<feature type="region of interest" description="Disordered" evidence="2">
    <location>
        <begin position="38"/>
        <end position="59"/>
    </location>
</feature>
<keyword evidence="1" id="KW-0175">Coiled coil</keyword>
<evidence type="ECO:0000313" key="4">
    <source>
        <dbReference type="Proteomes" id="UP000186817"/>
    </source>
</evidence>
<feature type="compositionally biased region" description="Basic and acidic residues" evidence="2">
    <location>
        <begin position="383"/>
        <end position="393"/>
    </location>
</feature>
<feature type="compositionally biased region" description="Basic and acidic residues" evidence="2">
    <location>
        <begin position="313"/>
        <end position="335"/>
    </location>
</feature>
<dbReference type="Proteomes" id="UP000186817">
    <property type="component" value="Unassembled WGS sequence"/>
</dbReference>
<protein>
    <submittedName>
        <fullName evidence="3">Uncharacterized protein</fullName>
    </submittedName>
</protein>
<dbReference type="OrthoDB" id="443016at2759"/>
<dbReference type="PANTHER" id="PTHR21549:SF0">
    <property type="entry name" value="COILED-COIL DOMAIN-CONTAINING PROTEIN 112"/>
    <property type="match status" value="1"/>
</dbReference>
<feature type="region of interest" description="Disordered" evidence="2">
    <location>
        <begin position="307"/>
        <end position="335"/>
    </location>
</feature>
<dbReference type="EMBL" id="LSRX01001514">
    <property type="protein sequence ID" value="OLP79188.1"/>
    <property type="molecule type" value="Genomic_DNA"/>
</dbReference>
<evidence type="ECO:0000256" key="2">
    <source>
        <dbReference type="SAM" id="MobiDB-lite"/>
    </source>
</evidence>
<keyword evidence="4" id="KW-1185">Reference proteome</keyword>
<feature type="region of interest" description="Disordered" evidence="2">
    <location>
        <begin position="180"/>
        <end position="204"/>
    </location>
</feature>
<accession>A0A1Q9C8D8</accession>
<feature type="compositionally biased region" description="Low complexity" evidence="2">
    <location>
        <begin position="121"/>
        <end position="133"/>
    </location>
</feature>
<dbReference type="AlphaFoldDB" id="A0A1Q9C8D8"/>
<sequence length="475" mass="55455">MKFCVRSFEFIFVKTRTRSARHTFAGLCSLLRRRPCPTSQQEMKEPEAELPSPREAPSEAEAEVTAWRVQWASLKEEAGEYEEGCCDERFVCHDSEQALENWANSLWAGLADLRASVRRLQTPQSSGPSQGQTAQDVQRSFQSFKAEQSQAFERLLGEQQLLEDALASLEKRFDSWVGESNSMRQRTGSHSKENLNASDDPRGGNAFLEDPELLQLKTELQELEAVEVQEPSYGGWAETDHQVFVRILRVFRMQATSQCYARLAFQFPDLSEAALADHVKWYSDHQARQARRRLLLARWRERRSFLSSQSQANEKRNQAPAREMRERSRDEQRRRVRAWREAREEEESRLAAMQRQVELEQAREARRREKRHQKKLKEFAEAYRKQRDEEKRQAAQSLSSQASQRALSEEDRQRIVQRNLAMLTKKMQAMPRGDPPQSVQRNPAYDHVKSRLHDQTRSFAQKIAQKEDEEEEAQQ</sequence>
<feature type="region of interest" description="Disordered" evidence="2">
    <location>
        <begin position="119"/>
        <end position="142"/>
    </location>
</feature>
<evidence type="ECO:0000313" key="3">
    <source>
        <dbReference type="EMBL" id="OLP79188.1"/>
    </source>
</evidence>
<feature type="compositionally biased region" description="Basic and acidic residues" evidence="2">
    <location>
        <begin position="444"/>
        <end position="456"/>
    </location>
</feature>
<feature type="compositionally biased region" description="Low complexity" evidence="2">
    <location>
        <begin position="394"/>
        <end position="406"/>
    </location>
</feature>
<dbReference type="InterPro" id="IPR039902">
    <property type="entry name" value="CCDC148/CCDC112"/>
</dbReference>
<evidence type="ECO:0000256" key="1">
    <source>
        <dbReference type="ARBA" id="ARBA00023054"/>
    </source>
</evidence>
<organism evidence="3 4">
    <name type="scientific">Symbiodinium microadriaticum</name>
    <name type="common">Dinoflagellate</name>
    <name type="synonym">Zooxanthella microadriatica</name>
    <dbReference type="NCBI Taxonomy" id="2951"/>
    <lineage>
        <taxon>Eukaryota</taxon>
        <taxon>Sar</taxon>
        <taxon>Alveolata</taxon>
        <taxon>Dinophyceae</taxon>
        <taxon>Suessiales</taxon>
        <taxon>Symbiodiniaceae</taxon>
        <taxon>Symbiodinium</taxon>
    </lineage>
</organism>